<dbReference type="EMBL" id="JARJLG010000025">
    <property type="protein sequence ID" value="KAJ7769623.1"/>
    <property type="molecule type" value="Genomic_DNA"/>
</dbReference>
<evidence type="ECO:0000256" key="1">
    <source>
        <dbReference type="SAM" id="MobiDB-lite"/>
    </source>
</evidence>
<evidence type="ECO:0000313" key="3">
    <source>
        <dbReference type="Proteomes" id="UP001215280"/>
    </source>
</evidence>
<proteinExistence type="predicted"/>
<sequence length="255" mass="28180">MSILKSIKKIIKYRGLLGPTVVLLARHQHHGLSQRASLGIIQEAVVRRLTASKDVEDPLFEKAAIGPSCLLTRYSDTTSITRHQLPLNQRPLSALSINSGHSPMKEVDAMISMLGGGQFVLRRSSRAPAPTRAHARRSQRHDTPPLSSAEGSSMSDGSQSSIHMPRVFVILSNATHPTSSTAQDRVVRLLGATGIVAVFLLPKPARRGHRSTRQSRRSWRARRHRIQAEQLPYRVPGRPQNPEGMQALLHHSVQN</sequence>
<comment type="caution">
    <text evidence="2">The sequence shown here is derived from an EMBL/GenBank/DDBJ whole genome shotgun (WGS) entry which is preliminary data.</text>
</comment>
<name>A0AAD7JU79_9AGAR</name>
<reference evidence="2" key="1">
    <citation type="submission" date="2023-03" db="EMBL/GenBank/DDBJ databases">
        <title>Massive genome expansion in bonnet fungi (Mycena s.s.) driven by repeated elements and novel gene families across ecological guilds.</title>
        <authorList>
            <consortium name="Lawrence Berkeley National Laboratory"/>
            <person name="Harder C.B."/>
            <person name="Miyauchi S."/>
            <person name="Viragh M."/>
            <person name="Kuo A."/>
            <person name="Thoen E."/>
            <person name="Andreopoulos B."/>
            <person name="Lu D."/>
            <person name="Skrede I."/>
            <person name="Drula E."/>
            <person name="Henrissat B."/>
            <person name="Morin E."/>
            <person name="Kohler A."/>
            <person name="Barry K."/>
            <person name="LaButti K."/>
            <person name="Morin E."/>
            <person name="Salamov A."/>
            <person name="Lipzen A."/>
            <person name="Mereny Z."/>
            <person name="Hegedus B."/>
            <person name="Baldrian P."/>
            <person name="Stursova M."/>
            <person name="Weitz H."/>
            <person name="Taylor A."/>
            <person name="Grigoriev I.V."/>
            <person name="Nagy L.G."/>
            <person name="Martin F."/>
            <person name="Kauserud H."/>
        </authorList>
    </citation>
    <scope>NUCLEOTIDE SEQUENCE</scope>
    <source>
        <strain evidence="2">CBHHK188m</strain>
    </source>
</reference>
<feature type="compositionally biased region" description="Low complexity" evidence="1">
    <location>
        <begin position="147"/>
        <end position="160"/>
    </location>
</feature>
<organism evidence="2 3">
    <name type="scientific">Mycena maculata</name>
    <dbReference type="NCBI Taxonomy" id="230809"/>
    <lineage>
        <taxon>Eukaryota</taxon>
        <taxon>Fungi</taxon>
        <taxon>Dikarya</taxon>
        <taxon>Basidiomycota</taxon>
        <taxon>Agaricomycotina</taxon>
        <taxon>Agaricomycetes</taxon>
        <taxon>Agaricomycetidae</taxon>
        <taxon>Agaricales</taxon>
        <taxon>Marasmiineae</taxon>
        <taxon>Mycenaceae</taxon>
        <taxon>Mycena</taxon>
    </lineage>
</organism>
<protein>
    <submittedName>
        <fullName evidence="2">Uncharacterized protein</fullName>
    </submittedName>
</protein>
<gene>
    <name evidence="2" type="ORF">DFH07DRAFT_954218</name>
</gene>
<dbReference type="Proteomes" id="UP001215280">
    <property type="component" value="Unassembled WGS sequence"/>
</dbReference>
<feature type="region of interest" description="Disordered" evidence="1">
    <location>
        <begin position="123"/>
        <end position="160"/>
    </location>
</feature>
<dbReference type="AlphaFoldDB" id="A0AAD7JU79"/>
<evidence type="ECO:0000313" key="2">
    <source>
        <dbReference type="EMBL" id="KAJ7769623.1"/>
    </source>
</evidence>
<keyword evidence="3" id="KW-1185">Reference proteome</keyword>
<accession>A0AAD7JU79</accession>